<dbReference type="EMBL" id="NVDQ01000034">
    <property type="protein sequence ID" value="PFV03332.1"/>
    <property type="molecule type" value="Genomic_DNA"/>
</dbReference>
<evidence type="ECO:0000313" key="4">
    <source>
        <dbReference type="Proteomes" id="UP000226257"/>
    </source>
</evidence>
<protein>
    <submittedName>
        <fullName evidence="1">Uncharacterized protein</fullName>
    </submittedName>
</protein>
<evidence type="ECO:0000313" key="2">
    <source>
        <dbReference type="EMBL" id="PFV03332.1"/>
    </source>
</evidence>
<accession>A0A2B2KIW3</accession>
<comment type="caution">
    <text evidence="1">The sequence shown here is derived from an EMBL/GenBank/DDBJ whole genome shotgun (WGS) entry which is preliminary data.</text>
</comment>
<dbReference type="Proteomes" id="UP000220226">
    <property type="component" value="Unassembled WGS sequence"/>
</dbReference>
<reference evidence="3 4" key="1">
    <citation type="submission" date="2017-09" db="EMBL/GenBank/DDBJ databases">
        <title>Large-scale bioinformatics analysis of Bacillus genomes uncovers conserved roles of natural products in bacterial physiology.</title>
        <authorList>
            <consortium name="Agbiome Team Llc"/>
            <person name="Bleich R.M."/>
            <person name="Grubbs K.J."/>
            <person name="Santa Maria K.C."/>
            <person name="Allen S.E."/>
            <person name="Farag S."/>
            <person name="Shank E.A."/>
            <person name="Bowers A."/>
        </authorList>
    </citation>
    <scope>NUCLEOTIDE SEQUENCE [LARGE SCALE GENOMIC DNA]</scope>
    <source>
        <strain evidence="1 3">AFS025165</strain>
        <strain evidence="2 4">AFS060282</strain>
    </source>
</reference>
<proteinExistence type="predicted"/>
<evidence type="ECO:0000313" key="1">
    <source>
        <dbReference type="EMBL" id="PFC71104.1"/>
    </source>
</evidence>
<name>A0A2B2KIW3_BACCE</name>
<evidence type="ECO:0000313" key="3">
    <source>
        <dbReference type="Proteomes" id="UP000220226"/>
    </source>
</evidence>
<organism evidence="1 3">
    <name type="scientific">Bacillus cereus</name>
    <dbReference type="NCBI Taxonomy" id="1396"/>
    <lineage>
        <taxon>Bacteria</taxon>
        <taxon>Bacillati</taxon>
        <taxon>Bacillota</taxon>
        <taxon>Bacilli</taxon>
        <taxon>Bacillales</taxon>
        <taxon>Bacillaceae</taxon>
        <taxon>Bacillus</taxon>
        <taxon>Bacillus cereus group</taxon>
    </lineage>
</organism>
<dbReference type="Proteomes" id="UP000226257">
    <property type="component" value="Unassembled WGS sequence"/>
</dbReference>
<dbReference type="EMBL" id="NTQT01000029">
    <property type="protein sequence ID" value="PFC71104.1"/>
    <property type="molecule type" value="Genomic_DNA"/>
</dbReference>
<sequence length="91" mass="10610">MHVRQLIMHGQFPKKYTAKYNILENKIKIRSECLCILRIVIKSLIPMPNVWRIAHLDLQVSNMNVGLYVGSIKQDLGIYNVQDLQHIHLMA</sequence>
<dbReference type="AlphaFoldDB" id="A0A2B2KIW3"/>
<gene>
    <name evidence="1" type="ORF">CN290_23840</name>
    <name evidence="2" type="ORF">COK98_24370</name>
</gene>